<dbReference type="InterPro" id="IPR014757">
    <property type="entry name" value="Tscrpt_reg_IclR_C"/>
</dbReference>
<dbReference type="Gene3D" id="1.10.10.10">
    <property type="entry name" value="Winged helix-like DNA-binding domain superfamily/Winged helix DNA-binding domain"/>
    <property type="match status" value="1"/>
</dbReference>
<accession>A0A6G9Z4R8</accession>
<dbReference type="GO" id="GO:0006071">
    <property type="term" value="P:glycerol metabolic process"/>
    <property type="evidence" value="ECO:0007669"/>
    <property type="project" value="UniProtKB-KW"/>
</dbReference>
<evidence type="ECO:0000256" key="4">
    <source>
        <dbReference type="ARBA" id="ARBA00023163"/>
    </source>
</evidence>
<dbReference type="InterPro" id="IPR029016">
    <property type="entry name" value="GAF-like_dom_sf"/>
</dbReference>
<dbReference type="Pfam" id="PF09339">
    <property type="entry name" value="HTH_IclR"/>
    <property type="match status" value="1"/>
</dbReference>
<dbReference type="PANTHER" id="PTHR30136">
    <property type="entry name" value="HELIX-TURN-HELIX TRANSCRIPTIONAL REGULATOR, ICLR FAMILY"/>
    <property type="match status" value="1"/>
</dbReference>
<dbReference type="PROSITE" id="PS51078">
    <property type="entry name" value="ICLR_ED"/>
    <property type="match status" value="1"/>
</dbReference>
<evidence type="ECO:0000256" key="1">
    <source>
        <dbReference type="ARBA" id="ARBA00022798"/>
    </source>
</evidence>
<dbReference type="InterPro" id="IPR005471">
    <property type="entry name" value="Tscrpt_reg_IclR_N"/>
</dbReference>
<dbReference type="InterPro" id="IPR036388">
    <property type="entry name" value="WH-like_DNA-bd_sf"/>
</dbReference>
<evidence type="ECO:0000259" key="7">
    <source>
        <dbReference type="PROSITE" id="PS51077"/>
    </source>
</evidence>
<dbReference type="InterPro" id="IPR036390">
    <property type="entry name" value="WH_DNA-bd_sf"/>
</dbReference>
<keyword evidence="4" id="KW-0804">Transcription</keyword>
<comment type="function">
    <text evidence="5">May be an activator protein for the gylABX operon.</text>
</comment>
<name>A0A6G9Z4R8_9NOCA</name>
<dbReference type="SUPFAM" id="SSF46785">
    <property type="entry name" value="Winged helix' DNA-binding domain"/>
    <property type="match status" value="1"/>
</dbReference>
<sequence>MAGQAASAASSAYRERNATADRALDILLMFDDQRLVLSAVEVAAQLSVGRSTAYRYLQSLTQTGFVEEADGSGYRLGPRVLELARLARRGLGLSDIARPIMRRLAADAGETVLLTRLAGDRVVCLEREDSGARAVRITYERGEVLPVNAGASAFCLLAWLPDTTVDALLDTTPLDPLTSRTLTTKRGLRARLRETREQGYAVSRGELDPDVLGIAAAIRDRDGGVVAALSIAALSTRVPDDRIPQLATALRAGATEIGASLHL</sequence>
<dbReference type="InterPro" id="IPR050707">
    <property type="entry name" value="HTH_MetabolicPath_Reg"/>
</dbReference>
<keyword evidence="1" id="KW-0319">Glycerol metabolism</keyword>
<dbReference type="SMART" id="SM00346">
    <property type="entry name" value="HTH_ICLR"/>
    <property type="match status" value="1"/>
</dbReference>
<feature type="domain" description="HTH iclR-type" evidence="7">
    <location>
        <begin position="17"/>
        <end position="78"/>
    </location>
</feature>
<dbReference type="Gene3D" id="3.30.450.40">
    <property type="match status" value="1"/>
</dbReference>
<dbReference type="EMBL" id="CP046173">
    <property type="protein sequence ID" value="QIS20472.1"/>
    <property type="molecule type" value="Genomic_DNA"/>
</dbReference>
<dbReference type="GO" id="GO:0003700">
    <property type="term" value="F:DNA-binding transcription factor activity"/>
    <property type="evidence" value="ECO:0007669"/>
    <property type="project" value="TreeGrafter"/>
</dbReference>
<evidence type="ECO:0000256" key="5">
    <source>
        <dbReference type="ARBA" id="ARBA00058938"/>
    </source>
</evidence>
<keyword evidence="2" id="KW-0805">Transcription regulation</keyword>
<evidence type="ECO:0000313" key="10">
    <source>
        <dbReference type="Proteomes" id="UP000500953"/>
    </source>
</evidence>
<evidence type="ECO:0000313" key="9">
    <source>
        <dbReference type="EMBL" id="QIS20472.1"/>
    </source>
</evidence>
<feature type="domain" description="IclR-ED" evidence="8">
    <location>
        <begin position="79"/>
        <end position="263"/>
    </location>
</feature>
<dbReference type="Proteomes" id="UP000500953">
    <property type="component" value="Chromosome"/>
</dbReference>
<evidence type="ECO:0000256" key="6">
    <source>
        <dbReference type="ARBA" id="ARBA00070406"/>
    </source>
</evidence>
<organism evidence="9 10">
    <name type="scientific">Nocardia terpenica</name>
    <dbReference type="NCBI Taxonomy" id="455432"/>
    <lineage>
        <taxon>Bacteria</taxon>
        <taxon>Bacillati</taxon>
        <taxon>Actinomycetota</taxon>
        <taxon>Actinomycetes</taxon>
        <taxon>Mycobacteriales</taxon>
        <taxon>Nocardiaceae</taxon>
        <taxon>Nocardia</taxon>
    </lineage>
</organism>
<evidence type="ECO:0000256" key="3">
    <source>
        <dbReference type="ARBA" id="ARBA00023125"/>
    </source>
</evidence>
<proteinExistence type="predicted"/>
<evidence type="ECO:0000256" key="2">
    <source>
        <dbReference type="ARBA" id="ARBA00023015"/>
    </source>
</evidence>
<keyword evidence="3" id="KW-0238">DNA-binding</keyword>
<dbReference type="Pfam" id="PF01614">
    <property type="entry name" value="IclR_C"/>
    <property type="match status" value="1"/>
</dbReference>
<evidence type="ECO:0000259" key="8">
    <source>
        <dbReference type="PROSITE" id="PS51078"/>
    </source>
</evidence>
<gene>
    <name evidence="9" type="ORF">F6W96_21415</name>
</gene>
<dbReference type="SUPFAM" id="SSF55781">
    <property type="entry name" value="GAF domain-like"/>
    <property type="match status" value="1"/>
</dbReference>
<dbReference type="PROSITE" id="PS51077">
    <property type="entry name" value="HTH_ICLR"/>
    <property type="match status" value="1"/>
</dbReference>
<dbReference type="AlphaFoldDB" id="A0A6G9Z4R8"/>
<dbReference type="GO" id="GO:0003677">
    <property type="term" value="F:DNA binding"/>
    <property type="evidence" value="ECO:0007669"/>
    <property type="project" value="UniProtKB-KW"/>
</dbReference>
<reference evidence="9 10" key="1">
    <citation type="journal article" date="2019" name="ACS Chem. Biol.">
        <title>Identification and Mobilization of a Cryptic Antibiotic Biosynthesis Gene Locus from a Human-Pathogenic Nocardia Isolate.</title>
        <authorList>
            <person name="Herisse M."/>
            <person name="Ishida K."/>
            <person name="Porter J.L."/>
            <person name="Howden B."/>
            <person name="Hertweck C."/>
            <person name="Stinear T.P."/>
            <person name="Pidot S.J."/>
        </authorList>
    </citation>
    <scope>NUCLEOTIDE SEQUENCE [LARGE SCALE GENOMIC DNA]</scope>
    <source>
        <strain evidence="9 10">AUSMDU00012715</strain>
    </source>
</reference>
<dbReference type="RefSeq" id="WP_167487813.1">
    <property type="nucleotide sequence ID" value="NZ_CP046173.1"/>
</dbReference>
<protein>
    <recommendedName>
        <fullName evidence="6">Glycerol operon regulatory protein</fullName>
    </recommendedName>
</protein>
<dbReference type="FunFam" id="1.10.10.10:FF:000056">
    <property type="entry name" value="IclR family transcriptional regulator"/>
    <property type="match status" value="1"/>
</dbReference>
<dbReference type="PANTHER" id="PTHR30136:SF35">
    <property type="entry name" value="HTH-TYPE TRANSCRIPTIONAL REGULATOR RV1719"/>
    <property type="match status" value="1"/>
</dbReference>
<dbReference type="GO" id="GO:0045892">
    <property type="term" value="P:negative regulation of DNA-templated transcription"/>
    <property type="evidence" value="ECO:0007669"/>
    <property type="project" value="TreeGrafter"/>
</dbReference>